<proteinExistence type="inferred from homology"/>
<evidence type="ECO:0000256" key="6">
    <source>
        <dbReference type="ARBA" id="ARBA00023136"/>
    </source>
</evidence>
<keyword evidence="2 8" id="KW-1134">Transmembrane beta strand</keyword>
<keyword evidence="7 8" id="KW-0998">Cell outer membrane</keyword>
<gene>
    <name evidence="8 10" type="primary">bamA</name>
    <name evidence="10" type="ORF">CV954_008140</name>
</gene>
<keyword evidence="5 8" id="KW-0677">Repeat</keyword>
<dbReference type="Proteomes" id="UP000233757">
    <property type="component" value="Unassembled WGS sequence"/>
</dbReference>
<evidence type="ECO:0000256" key="1">
    <source>
        <dbReference type="ARBA" id="ARBA00004370"/>
    </source>
</evidence>
<dbReference type="InterPro" id="IPR039910">
    <property type="entry name" value="D15-like"/>
</dbReference>
<name>A0A9P2QHL4_ACIBA</name>
<dbReference type="PANTHER" id="PTHR12815">
    <property type="entry name" value="SORTING AND ASSEMBLY MACHINERY SAMM50 PROTEIN FAMILY MEMBER"/>
    <property type="match status" value="1"/>
</dbReference>
<accession>A0A9P2QHL4</accession>
<organism evidence="10 11">
    <name type="scientific">Acinetobacter baumannii</name>
    <dbReference type="NCBI Taxonomy" id="470"/>
    <lineage>
        <taxon>Bacteria</taxon>
        <taxon>Pseudomonadati</taxon>
        <taxon>Pseudomonadota</taxon>
        <taxon>Gammaproteobacteria</taxon>
        <taxon>Moraxellales</taxon>
        <taxon>Moraxellaceae</taxon>
        <taxon>Acinetobacter</taxon>
        <taxon>Acinetobacter calcoaceticus/baumannii complex</taxon>
    </lineage>
</organism>
<comment type="caution">
    <text evidence="10">The sequence shown here is derived from an EMBL/GenBank/DDBJ whole genome shotgun (WGS) entry which is preliminary data.</text>
</comment>
<dbReference type="EMBL" id="PHJU02000018">
    <property type="protein sequence ID" value="PQL84085.1"/>
    <property type="molecule type" value="Genomic_DNA"/>
</dbReference>
<feature type="signal peptide" evidence="8">
    <location>
        <begin position="1"/>
        <end position="43"/>
    </location>
</feature>
<evidence type="ECO:0000256" key="7">
    <source>
        <dbReference type="ARBA" id="ARBA00023237"/>
    </source>
</evidence>
<evidence type="ECO:0000256" key="9">
    <source>
        <dbReference type="NCBIfam" id="TIGR03303"/>
    </source>
</evidence>
<dbReference type="PROSITE" id="PS51779">
    <property type="entry name" value="POTRA"/>
    <property type="match status" value="4"/>
</dbReference>
<dbReference type="Gene3D" id="2.40.160.50">
    <property type="entry name" value="membrane protein fhac: a member of the omp85/tpsb transporter family"/>
    <property type="match status" value="1"/>
</dbReference>
<evidence type="ECO:0000256" key="5">
    <source>
        <dbReference type="ARBA" id="ARBA00022737"/>
    </source>
</evidence>
<evidence type="ECO:0000313" key="10">
    <source>
        <dbReference type="EMBL" id="PQL84085.1"/>
    </source>
</evidence>
<dbReference type="GO" id="GO:0051205">
    <property type="term" value="P:protein insertion into membrane"/>
    <property type="evidence" value="ECO:0007669"/>
    <property type="project" value="UniProtKB-UniRule"/>
</dbReference>
<comment type="subunit">
    <text evidence="8">Part of the Bam complex.</text>
</comment>
<dbReference type="Gene3D" id="3.10.20.310">
    <property type="entry name" value="membrane protein fhac"/>
    <property type="match status" value="5"/>
</dbReference>
<dbReference type="InterPro" id="IPR023707">
    <property type="entry name" value="OM_assembly_BamA"/>
</dbReference>
<evidence type="ECO:0000256" key="3">
    <source>
        <dbReference type="ARBA" id="ARBA00022692"/>
    </source>
</evidence>
<dbReference type="AlphaFoldDB" id="A0A9P2QHL4"/>
<dbReference type="GO" id="GO:1990063">
    <property type="term" value="C:Bam protein complex"/>
    <property type="evidence" value="ECO:0007669"/>
    <property type="project" value="TreeGrafter"/>
</dbReference>
<comment type="function">
    <text evidence="8">Part of the outer membrane protein assembly complex, which is involved in assembly and insertion of beta-barrel proteins into the outer membrane.</text>
</comment>
<evidence type="ECO:0000256" key="2">
    <source>
        <dbReference type="ARBA" id="ARBA00022452"/>
    </source>
</evidence>
<comment type="similarity">
    <text evidence="8">Belongs to the BamA family.</text>
</comment>
<dbReference type="InterPro" id="IPR034746">
    <property type="entry name" value="POTRA"/>
</dbReference>
<protein>
    <recommendedName>
        <fullName evidence="8 9">Outer membrane protein assembly factor BamA</fullName>
    </recommendedName>
</protein>
<dbReference type="InterPro" id="IPR000184">
    <property type="entry name" value="Bac_surfAg_D15"/>
</dbReference>
<dbReference type="PANTHER" id="PTHR12815:SF23">
    <property type="entry name" value="OUTER MEMBRANE PROTEIN ASSEMBLY FACTOR BAMA"/>
    <property type="match status" value="1"/>
</dbReference>
<evidence type="ECO:0000256" key="8">
    <source>
        <dbReference type="HAMAP-Rule" id="MF_01430"/>
    </source>
</evidence>
<keyword evidence="3 8" id="KW-0812">Transmembrane</keyword>
<evidence type="ECO:0000256" key="4">
    <source>
        <dbReference type="ARBA" id="ARBA00022729"/>
    </source>
</evidence>
<dbReference type="Pfam" id="PF01103">
    <property type="entry name" value="Omp85"/>
    <property type="match status" value="1"/>
</dbReference>
<dbReference type="HAMAP" id="MF_01430">
    <property type="entry name" value="OM_assembly_BamA"/>
    <property type="match status" value="1"/>
</dbReference>
<evidence type="ECO:0000313" key="11">
    <source>
        <dbReference type="Proteomes" id="UP000233757"/>
    </source>
</evidence>
<comment type="subcellular location">
    <subcellularLocation>
        <location evidence="8">Cell outer membrane</location>
    </subcellularLocation>
    <subcellularLocation>
        <location evidence="1">Membrane</location>
    </subcellularLocation>
</comment>
<dbReference type="NCBIfam" id="TIGR03303">
    <property type="entry name" value="OM_YaeT"/>
    <property type="match status" value="1"/>
</dbReference>
<keyword evidence="4 8" id="KW-0732">Signal</keyword>
<reference evidence="10 11" key="1">
    <citation type="submission" date="2018-02" db="EMBL/GenBank/DDBJ databases">
        <title>Acinetobacter baumanii whole genome sequence.</title>
        <authorList>
            <person name="Qasim Z.J."/>
        </authorList>
    </citation>
    <scope>NUCLEOTIDE SEQUENCE [LARGE SCALE GENOMIC DNA]</scope>
    <source>
        <strain evidence="10 11">ZQ8</strain>
    </source>
</reference>
<dbReference type="PIRSF" id="PIRSF006076">
    <property type="entry name" value="OM_assembly_OMP85"/>
    <property type="match status" value="1"/>
</dbReference>
<feature type="chain" id="PRO_5041749973" description="Outer membrane protein assembly factor BamA" evidence="8">
    <location>
        <begin position="44"/>
        <end position="865"/>
    </location>
</feature>
<dbReference type="InterPro" id="IPR010827">
    <property type="entry name" value="BamA/TamA_POTRA"/>
</dbReference>
<sequence precursor="true">MTLCVCKRIWIYNLLEKTGMRHTHFLMPLALVSAMAAVQQAYAADDFVVRDIRVNGLVRLTPANVYTMLPINSGDRVNEPMIAEAIRTLYATGLFDDIKASKENDTLVFNVIERPIISKLEFKGNKLIPKEALEQGLKKMGIAEGEVFKKSALQTIETELEQQYTQQGRYDADVTVDTVARPNNRVELKINFNEGTPAKVFDINIIGNTVFKDSEIKQAFAVKESGWASVVTRNDRYAREKMAASLEALRAMYLNKGYINFNINNSQLNISEDKKHIFIEVAVDEGSQFKFGQTKFLGDALYKPEELQALKIYKDGDTYSQEKVNAVKQLLLRKYGNAGYYFADVNIVPQINNETGVVDLNYYVNPGQQVTVRRINFTGNSKTSDEVLRREMRQMEGALASNEKIDLSKVRLERTGFFKTVDIKPARIPNSPDQVDLNVNVEEQHSGTTTLAVGYSQSGGITFQAGLSQTNFMGTGNRVAIDLSRSETQDYYNLSVTDPYFTIDGVSRGYNVYYRKTKLNDDYNVNNYVTDSFGGSLSFGYPIDENQSLSASVGVDNTKVTTGPYVSTYVRDYLLANGGKATSQDTYCPEDQLEKNVDPTTGVVTYTGKCLGDPIPYNNAFEGEFFTYSLNLGWSYNTLNRPIFPTSGMSHRVGLEIGLPGSDVDYQKVTYDTQAFFPIGSTGFVLRGYGKLGYGNDLPFYKNFYAGGYGSVRGYDNSTLGPKYASVNLQETQKNDGSPEEVGGNALLQFGTELVLPMPFKGDWTRQVRPVLFAEGGQVFDTKCDINNSAYGNKGMIINGQTITDVRKYCEDNYGFDLSNLRYSVGVGVTWITMIGPLSLSYAFPLNDKPGDETKEIQFEIGRTF</sequence>
<keyword evidence="6 8" id="KW-0472">Membrane</keyword>
<dbReference type="Pfam" id="PF07244">
    <property type="entry name" value="POTRA"/>
    <property type="match status" value="5"/>
</dbReference>
<dbReference type="GO" id="GO:0043165">
    <property type="term" value="P:Gram-negative-bacterium-type cell outer membrane assembly"/>
    <property type="evidence" value="ECO:0007669"/>
    <property type="project" value="UniProtKB-UniRule"/>
</dbReference>